<dbReference type="InterPro" id="IPR037402">
    <property type="entry name" value="YidZ_PBP2"/>
</dbReference>
<sequence length="310" mass="35218">MSKTNLSNLDLNLLVILDTVFTERSLTLAGKKLFMTQSAISHALSKLRDHFEDRIFIRRGNRMDPTPLCEELHQNLSPSLKKILHSLEDRGEFSPATSRRTFCLGLSDYLCNLLLPEIISKIQIQAPGVTLRIVQATYEQRTAMLQSGKLDIFLGCSRDYGAGVFKEKLFEDREICILRKDHPITGDVMTEDEMSKAEFVSLSLSESGLGFLEDFLYRKGVQRKIKVVVQQEVVIPSLVSSSNLVGTLAERLAQIYSQIMPVRIIRLPLENTVFEIFQHWHAVNDNDPAHRWMRSIINDVAKSLPELTSD</sequence>
<dbReference type="CDD" id="cd08417">
    <property type="entry name" value="PBP2_Nitroaromatics_like"/>
    <property type="match status" value="1"/>
</dbReference>
<evidence type="ECO:0000256" key="2">
    <source>
        <dbReference type="ARBA" id="ARBA00023015"/>
    </source>
</evidence>
<dbReference type="AlphaFoldDB" id="A0A1G9FPZ1"/>
<proteinExistence type="inferred from homology"/>
<dbReference type="SUPFAM" id="SSF53850">
    <property type="entry name" value="Periplasmic binding protein-like II"/>
    <property type="match status" value="1"/>
</dbReference>
<keyword evidence="7" id="KW-1185">Reference proteome</keyword>
<evidence type="ECO:0000313" key="6">
    <source>
        <dbReference type="EMBL" id="SDK90460.1"/>
    </source>
</evidence>
<dbReference type="PROSITE" id="PS50931">
    <property type="entry name" value="HTH_LYSR"/>
    <property type="match status" value="1"/>
</dbReference>
<dbReference type="PANTHER" id="PTHR30118:SF15">
    <property type="entry name" value="TRANSCRIPTIONAL REGULATORY PROTEIN"/>
    <property type="match status" value="1"/>
</dbReference>
<evidence type="ECO:0000313" key="7">
    <source>
        <dbReference type="Proteomes" id="UP000199053"/>
    </source>
</evidence>
<dbReference type="OrthoDB" id="109788at2"/>
<dbReference type="GO" id="GO:0003677">
    <property type="term" value="F:DNA binding"/>
    <property type="evidence" value="ECO:0007669"/>
    <property type="project" value="UniProtKB-KW"/>
</dbReference>
<dbReference type="InterPro" id="IPR000847">
    <property type="entry name" value="LysR_HTH_N"/>
</dbReference>
<gene>
    <name evidence="6" type="ORF">SAMN05660337_1650</name>
</gene>
<protein>
    <submittedName>
        <fullName evidence="6">DNA-binding transcriptional regulator, LysR family</fullName>
    </submittedName>
</protein>
<reference evidence="7" key="1">
    <citation type="submission" date="2016-10" db="EMBL/GenBank/DDBJ databases">
        <authorList>
            <person name="Varghese N."/>
            <person name="Submissions S."/>
        </authorList>
    </citation>
    <scope>NUCLEOTIDE SEQUENCE [LARGE SCALE GENOMIC DNA]</scope>
    <source>
        <strain evidence="7">DSM 16995</strain>
    </source>
</reference>
<dbReference type="Pfam" id="PF00126">
    <property type="entry name" value="HTH_1"/>
    <property type="match status" value="1"/>
</dbReference>
<dbReference type="InterPro" id="IPR036388">
    <property type="entry name" value="WH-like_DNA-bd_sf"/>
</dbReference>
<evidence type="ECO:0000256" key="4">
    <source>
        <dbReference type="ARBA" id="ARBA00023163"/>
    </source>
</evidence>
<dbReference type="GO" id="GO:0003700">
    <property type="term" value="F:DNA-binding transcription factor activity"/>
    <property type="evidence" value="ECO:0007669"/>
    <property type="project" value="InterPro"/>
</dbReference>
<keyword evidence="4" id="KW-0804">Transcription</keyword>
<evidence type="ECO:0000256" key="3">
    <source>
        <dbReference type="ARBA" id="ARBA00023125"/>
    </source>
</evidence>
<dbReference type="RefSeq" id="WP_092159975.1">
    <property type="nucleotide sequence ID" value="NZ_FNGA01000002.1"/>
</dbReference>
<keyword evidence="3 6" id="KW-0238">DNA-binding</keyword>
<organism evidence="6 7">
    <name type="scientific">Maridesulfovibrio ferrireducens</name>
    <dbReference type="NCBI Taxonomy" id="246191"/>
    <lineage>
        <taxon>Bacteria</taxon>
        <taxon>Pseudomonadati</taxon>
        <taxon>Thermodesulfobacteriota</taxon>
        <taxon>Desulfovibrionia</taxon>
        <taxon>Desulfovibrionales</taxon>
        <taxon>Desulfovibrionaceae</taxon>
        <taxon>Maridesulfovibrio</taxon>
    </lineage>
</organism>
<evidence type="ECO:0000259" key="5">
    <source>
        <dbReference type="PROSITE" id="PS50931"/>
    </source>
</evidence>
<dbReference type="SUPFAM" id="SSF46785">
    <property type="entry name" value="Winged helix' DNA-binding domain"/>
    <property type="match status" value="1"/>
</dbReference>
<dbReference type="STRING" id="246191.SAMN05660337_1650"/>
<dbReference type="Gene3D" id="1.10.10.10">
    <property type="entry name" value="Winged helix-like DNA-binding domain superfamily/Winged helix DNA-binding domain"/>
    <property type="match status" value="1"/>
</dbReference>
<dbReference type="EMBL" id="FNGA01000002">
    <property type="protein sequence ID" value="SDK90460.1"/>
    <property type="molecule type" value="Genomic_DNA"/>
</dbReference>
<dbReference type="Gene3D" id="3.40.190.10">
    <property type="entry name" value="Periplasmic binding protein-like II"/>
    <property type="match status" value="2"/>
</dbReference>
<dbReference type="Pfam" id="PF03466">
    <property type="entry name" value="LysR_substrate"/>
    <property type="match status" value="1"/>
</dbReference>
<accession>A0A1G9FPZ1</accession>
<feature type="domain" description="HTH lysR-type" evidence="5">
    <location>
        <begin position="9"/>
        <end position="66"/>
    </location>
</feature>
<name>A0A1G9FPZ1_9BACT</name>
<dbReference type="PANTHER" id="PTHR30118">
    <property type="entry name" value="HTH-TYPE TRANSCRIPTIONAL REGULATOR LEUO-RELATED"/>
    <property type="match status" value="1"/>
</dbReference>
<dbReference type="InterPro" id="IPR036390">
    <property type="entry name" value="WH_DNA-bd_sf"/>
</dbReference>
<evidence type="ECO:0000256" key="1">
    <source>
        <dbReference type="ARBA" id="ARBA00009437"/>
    </source>
</evidence>
<dbReference type="InterPro" id="IPR050389">
    <property type="entry name" value="LysR-type_TF"/>
</dbReference>
<dbReference type="InterPro" id="IPR005119">
    <property type="entry name" value="LysR_subst-bd"/>
</dbReference>
<keyword evidence="2" id="KW-0805">Transcription regulation</keyword>
<comment type="similarity">
    <text evidence="1">Belongs to the LysR transcriptional regulatory family.</text>
</comment>
<dbReference type="Proteomes" id="UP000199053">
    <property type="component" value="Unassembled WGS sequence"/>
</dbReference>